<protein>
    <recommendedName>
        <fullName evidence="2 7">Acetate--CoA ligase</fullName>
        <ecNumber evidence="2 7">6.2.1.1</ecNumber>
    </recommendedName>
</protein>
<dbReference type="RefSeq" id="WP_097654567.1">
    <property type="nucleotide sequence ID" value="NZ_LYXE01000154.1"/>
</dbReference>
<evidence type="ECO:0000256" key="7">
    <source>
        <dbReference type="NCBIfam" id="TIGR02188"/>
    </source>
</evidence>
<dbReference type="CDD" id="cd05966">
    <property type="entry name" value="ACS"/>
    <property type="match status" value="1"/>
</dbReference>
<dbReference type="GO" id="GO:0003987">
    <property type="term" value="F:acetate-CoA ligase activity"/>
    <property type="evidence" value="ECO:0007669"/>
    <property type="project" value="UniProtKB-UniRule"/>
</dbReference>
<dbReference type="Gene3D" id="3.30.300.30">
    <property type="match status" value="1"/>
</dbReference>
<dbReference type="NCBIfam" id="NF001208">
    <property type="entry name" value="PRK00174.1"/>
    <property type="match status" value="1"/>
</dbReference>
<dbReference type="NCBIfam" id="TIGR02188">
    <property type="entry name" value="Ac_CoA_lig_AcsA"/>
    <property type="match status" value="1"/>
</dbReference>
<comment type="similarity">
    <text evidence="1">Belongs to the ATP-dependent AMP-binding enzyme family.</text>
</comment>
<dbReference type="Gene3D" id="3.40.50.12780">
    <property type="entry name" value="N-terminal domain of ligase-like"/>
    <property type="match status" value="1"/>
</dbReference>
<organism evidence="11 12">
    <name type="scientific">Candidatus Chloroploca asiatica</name>
    <dbReference type="NCBI Taxonomy" id="1506545"/>
    <lineage>
        <taxon>Bacteria</taxon>
        <taxon>Bacillati</taxon>
        <taxon>Chloroflexota</taxon>
        <taxon>Chloroflexia</taxon>
        <taxon>Chloroflexales</taxon>
        <taxon>Chloroflexineae</taxon>
        <taxon>Oscillochloridaceae</taxon>
        <taxon>Candidatus Chloroploca</taxon>
    </lineage>
</organism>
<keyword evidence="5" id="KW-0067">ATP-binding</keyword>
<dbReference type="InterPro" id="IPR045851">
    <property type="entry name" value="AMP-bd_C_sf"/>
</dbReference>
<dbReference type="InterPro" id="IPR000873">
    <property type="entry name" value="AMP-dep_synth/lig_dom"/>
</dbReference>
<reference evidence="11 12" key="1">
    <citation type="submission" date="2016-05" db="EMBL/GenBank/DDBJ databases">
        <authorList>
            <person name="Lavstsen T."/>
            <person name="Jespersen J.S."/>
        </authorList>
    </citation>
    <scope>NUCLEOTIDE SEQUENCE [LARGE SCALE GENOMIC DNA]</scope>
    <source>
        <strain evidence="11 12">B7-9</strain>
    </source>
</reference>
<dbReference type="SUPFAM" id="SSF56801">
    <property type="entry name" value="Acetyl-CoA synthetase-like"/>
    <property type="match status" value="1"/>
</dbReference>
<keyword evidence="12" id="KW-1185">Reference proteome</keyword>
<dbReference type="EC" id="6.2.1.1" evidence="2 7"/>
<dbReference type="AlphaFoldDB" id="A0A2H3KHR0"/>
<sequence length="644" mass="71856">MTEPRDVATYHHDEVFTPDSSIVEQSNVMAYARSKGLSSYDELYQWTLDNNEQFWADMASELEWFEPWEKVLDDSDKPFFKWFTGAKTNIVHNALDRHARSWRKNKLAIVWEGEDGTQRTFSYHALNREVNKMANVLKSVGVKKGDIVTIYLPRIPELPMFMLACAKIGAAHSVVYGGFSEAALADRLADAHSKVLVTADGGFMRAKVIELKQIADEAMSRTPTVQTCLVVKRTGHEVNMELGRDLWLHELMSLPIAGAECQTEVLDAETPLFILYTSGTTGKPKGVVHTHGGYMVGTYATLKMVFDLKEEDRYWCAADPGWITGHSYIVYSPLLNGATSFMYEGAPNYPFPDRWWSLVNRHSISILYTAPTAIRGLMRFGEAWPSRHDLSSLRLLGSVGEPINPEAWKWFYNVIGGGRCPIMDTWWQTETGHFMITPTPAVPLKPGSATRPFLGVEVDVIHEDGSSCGPDEDGLLVIKRPWPGMMRTILNDPQRYVDTYWTKVPGMYAAGDSARKDADGYIWVIGRLDDVIKVSGYRLGTAEVESALVSHPAVAEAAAIGLPHEVKGNAIHAFVILRATFEGSPKLEDELRSHVGHELGPIARPDQITFVTVLPKTRSGKIMRRVLKARAQGLPEGDVSTLEE</sequence>
<evidence type="ECO:0000256" key="4">
    <source>
        <dbReference type="ARBA" id="ARBA00022741"/>
    </source>
</evidence>
<evidence type="ECO:0000256" key="5">
    <source>
        <dbReference type="ARBA" id="ARBA00022840"/>
    </source>
</evidence>
<dbReference type="InterPro" id="IPR042099">
    <property type="entry name" value="ANL_N_sf"/>
</dbReference>
<dbReference type="Proteomes" id="UP000220922">
    <property type="component" value="Unassembled WGS sequence"/>
</dbReference>
<dbReference type="InterPro" id="IPR025110">
    <property type="entry name" value="AMP-bd_C"/>
</dbReference>
<dbReference type="PROSITE" id="PS00455">
    <property type="entry name" value="AMP_BINDING"/>
    <property type="match status" value="1"/>
</dbReference>
<evidence type="ECO:0000259" key="8">
    <source>
        <dbReference type="Pfam" id="PF00501"/>
    </source>
</evidence>
<dbReference type="GO" id="GO:0005829">
    <property type="term" value="C:cytosol"/>
    <property type="evidence" value="ECO:0007669"/>
    <property type="project" value="TreeGrafter"/>
</dbReference>
<dbReference type="GO" id="GO:0016208">
    <property type="term" value="F:AMP binding"/>
    <property type="evidence" value="ECO:0007669"/>
    <property type="project" value="InterPro"/>
</dbReference>
<feature type="domain" description="AMP-dependent synthetase/ligase" evidence="8">
    <location>
        <begin position="96"/>
        <end position="488"/>
    </location>
</feature>
<dbReference type="InterPro" id="IPR020845">
    <property type="entry name" value="AMP-binding_CS"/>
</dbReference>
<name>A0A2H3KHR0_9CHLR</name>
<dbReference type="GO" id="GO:0019427">
    <property type="term" value="P:acetyl-CoA biosynthetic process from acetate"/>
    <property type="evidence" value="ECO:0007669"/>
    <property type="project" value="UniProtKB-UniRule"/>
</dbReference>
<keyword evidence="3 11" id="KW-0436">Ligase</keyword>
<keyword evidence="6" id="KW-0007">Acetylation</keyword>
<dbReference type="OrthoDB" id="9778383at2"/>
<evidence type="ECO:0000313" key="11">
    <source>
        <dbReference type="EMBL" id="PDV97334.1"/>
    </source>
</evidence>
<dbReference type="EMBL" id="LYXE01000154">
    <property type="protein sequence ID" value="PDV97334.1"/>
    <property type="molecule type" value="Genomic_DNA"/>
</dbReference>
<proteinExistence type="inferred from homology"/>
<keyword evidence="4" id="KW-0547">Nucleotide-binding</keyword>
<dbReference type="InterPro" id="IPR011904">
    <property type="entry name" value="Ac_CoA_lig"/>
</dbReference>
<dbReference type="Pfam" id="PF13193">
    <property type="entry name" value="AMP-binding_C"/>
    <property type="match status" value="1"/>
</dbReference>
<evidence type="ECO:0000259" key="10">
    <source>
        <dbReference type="Pfam" id="PF16177"/>
    </source>
</evidence>
<dbReference type="Pfam" id="PF16177">
    <property type="entry name" value="ACAS_N"/>
    <property type="match status" value="1"/>
</dbReference>
<dbReference type="FunFam" id="3.40.50.12780:FF:000001">
    <property type="entry name" value="Acetyl-coenzyme A synthetase"/>
    <property type="match status" value="1"/>
</dbReference>
<evidence type="ECO:0000313" key="12">
    <source>
        <dbReference type="Proteomes" id="UP000220922"/>
    </source>
</evidence>
<evidence type="ECO:0000256" key="2">
    <source>
        <dbReference type="ARBA" id="ARBA00013275"/>
    </source>
</evidence>
<dbReference type="PANTHER" id="PTHR24095">
    <property type="entry name" value="ACETYL-COENZYME A SYNTHETASE"/>
    <property type="match status" value="1"/>
</dbReference>
<dbReference type="GO" id="GO:0005524">
    <property type="term" value="F:ATP binding"/>
    <property type="evidence" value="ECO:0007669"/>
    <property type="project" value="UniProtKB-KW"/>
</dbReference>
<feature type="domain" description="AMP-binding enzyme C-terminal" evidence="9">
    <location>
        <begin position="543"/>
        <end position="621"/>
    </location>
</feature>
<dbReference type="PANTHER" id="PTHR24095:SF14">
    <property type="entry name" value="ACETYL-COENZYME A SYNTHETASE 1"/>
    <property type="match status" value="1"/>
</dbReference>
<feature type="domain" description="Acetyl-coenzyme A synthetase N-terminal" evidence="10">
    <location>
        <begin position="40"/>
        <end position="94"/>
    </location>
</feature>
<dbReference type="InterPro" id="IPR032387">
    <property type="entry name" value="ACAS_N"/>
</dbReference>
<dbReference type="Pfam" id="PF00501">
    <property type="entry name" value="AMP-binding"/>
    <property type="match status" value="1"/>
</dbReference>
<comment type="caution">
    <text evidence="11">The sequence shown here is derived from an EMBL/GenBank/DDBJ whole genome shotgun (WGS) entry which is preliminary data.</text>
</comment>
<evidence type="ECO:0000259" key="9">
    <source>
        <dbReference type="Pfam" id="PF13193"/>
    </source>
</evidence>
<evidence type="ECO:0000256" key="6">
    <source>
        <dbReference type="ARBA" id="ARBA00022990"/>
    </source>
</evidence>
<gene>
    <name evidence="11" type="ORF">A9Q02_18925</name>
</gene>
<evidence type="ECO:0000256" key="1">
    <source>
        <dbReference type="ARBA" id="ARBA00006432"/>
    </source>
</evidence>
<evidence type="ECO:0000256" key="3">
    <source>
        <dbReference type="ARBA" id="ARBA00022598"/>
    </source>
</evidence>
<accession>A0A2H3KHR0</accession>